<dbReference type="InterPro" id="IPR038732">
    <property type="entry name" value="HpyO/CreE_NAD-binding"/>
</dbReference>
<evidence type="ECO:0000313" key="4">
    <source>
        <dbReference type="Proteomes" id="UP001432060"/>
    </source>
</evidence>
<reference evidence="3" key="1">
    <citation type="submission" date="2022-10" db="EMBL/GenBank/DDBJ databases">
        <title>The complete genomes of actinobacterial strains from the NBC collection.</title>
        <authorList>
            <person name="Joergensen T.S."/>
            <person name="Alvarez Arevalo M."/>
            <person name="Sterndorff E.B."/>
            <person name="Faurdal D."/>
            <person name="Vuksanovic O."/>
            <person name="Mourched A.-S."/>
            <person name="Charusanti P."/>
            <person name="Shaw S."/>
            <person name="Blin K."/>
            <person name="Weber T."/>
        </authorList>
    </citation>
    <scope>NUCLEOTIDE SEQUENCE</scope>
    <source>
        <strain evidence="3">NBC_00668</strain>
    </source>
</reference>
<accession>A0ABZ1XMY4</accession>
<proteinExistence type="predicted"/>
<dbReference type="SUPFAM" id="SSF51905">
    <property type="entry name" value="FAD/NAD(P)-binding domain"/>
    <property type="match status" value="1"/>
</dbReference>
<name>A0ABZ1XMY4_9ACTN</name>
<dbReference type="PANTHER" id="PTHR40254:SF1">
    <property type="entry name" value="BLR0577 PROTEIN"/>
    <property type="match status" value="1"/>
</dbReference>
<feature type="region of interest" description="Disordered" evidence="1">
    <location>
        <begin position="606"/>
        <end position="628"/>
    </location>
</feature>
<dbReference type="RefSeq" id="WP_329400314.1">
    <property type="nucleotide sequence ID" value="NZ_CP109019.1"/>
</dbReference>
<dbReference type="Gene3D" id="3.50.50.60">
    <property type="entry name" value="FAD/NAD(P)-binding domain"/>
    <property type="match status" value="1"/>
</dbReference>
<evidence type="ECO:0000259" key="2">
    <source>
        <dbReference type="Pfam" id="PF13454"/>
    </source>
</evidence>
<keyword evidence="4" id="KW-1185">Reference proteome</keyword>
<dbReference type="PANTHER" id="PTHR40254">
    <property type="entry name" value="BLR0577 PROTEIN"/>
    <property type="match status" value="1"/>
</dbReference>
<gene>
    <name evidence="3" type="ORF">OG515_19070</name>
</gene>
<evidence type="ECO:0000256" key="1">
    <source>
        <dbReference type="SAM" id="MobiDB-lite"/>
    </source>
</evidence>
<dbReference type="InterPro" id="IPR052189">
    <property type="entry name" value="L-asp_N-monooxygenase_NS-form"/>
</dbReference>
<organism evidence="3 4">
    <name type="scientific">Streptomyces melanogenes</name>
    <dbReference type="NCBI Taxonomy" id="67326"/>
    <lineage>
        <taxon>Bacteria</taxon>
        <taxon>Bacillati</taxon>
        <taxon>Actinomycetota</taxon>
        <taxon>Actinomycetes</taxon>
        <taxon>Kitasatosporales</taxon>
        <taxon>Streptomycetaceae</taxon>
        <taxon>Streptomyces</taxon>
    </lineage>
</organism>
<evidence type="ECO:0000313" key="3">
    <source>
        <dbReference type="EMBL" id="WUT84142.1"/>
    </source>
</evidence>
<dbReference type="InterPro" id="IPR036188">
    <property type="entry name" value="FAD/NAD-bd_sf"/>
</dbReference>
<protein>
    <submittedName>
        <fullName evidence="3">FAD/NAD(P)-binding protein</fullName>
    </submittedName>
</protein>
<sequence length="628" mass="69067">MTALQVAVVGVGPRGLSVLQRISALADQLPEGRTLDVHLIDPGDGGQGTHSARQPSHLLTNTVASQVTMFADDQGPSFTEWAREAGYREFDGVFHPTGGISGEPLGEHAYLPRQILGAYLSWVFDRTVRALPPRVRVVHHRDRAVDIEQRDGDRFVVHLEKGFALPSDYVFLTTGHCERIPTEEDLAYEEFAREYADRNPALAYCSTPYPVERLQAIAPGSTVAVQGFGLTAHDVISELTVGRGGTFHGSGHAMEYRPSGREPEILLFSRQCLPFSARGVNQKGITGAHRPRFFTKEAVRQARERAAQRADSQLNFTEDVLPLLLREMGYAYRAAEDRRAIPPEEYEFTPADRRAVEEILDPLAGLDFANQEAFTKFFVDYVENDLEHAELGNTTSPLKAATDVIRDTRASLREAVEFSGLTPASHRTFNATYVPVMNRVSFGPPRHRNYQLLALMRAGILDLAGGPGGRLVLDRDAARFAVRTDYPDGPEIRHADALVVARLDAFHPEQDRSPLIGGLLGRGLVRPYANGQFKPGGLDIDEQGRPLTAAGEPLRTAWAVGYLVEGPRFYTHALPRQGITSQFTLDADAAVRGMVGHIQHLYDTDTDTSQEDEHAGAERTSVSVPGVP</sequence>
<feature type="domain" description="FAD-dependent urate hydroxylase HpyO/Asp monooxygenase CreE-like FAD/NAD(P)-binding" evidence="2">
    <location>
        <begin position="7"/>
        <end position="176"/>
    </location>
</feature>
<dbReference type="Pfam" id="PF13454">
    <property type="entry name" value="NAD_binding_9"/>
    <property type="match status" value="1"/>
</dbReference>
<dbReference type="EMBL" id="CP109019">
    <property type="protein sequence ID" value="WUT84142.1"/>
    <property type="molecule type" value="Genomic_DNA"/>
</dbReference>
<dbReference type="Proteomes" id="UP001432060">
    <property type="component" value="Chromosome"/>
</dbReference>